<sequence>MTPNNEDVSILGLAEGILEKTKEITKYLQTHNVAAPTFSCSSASVPVATDYHDLQISLKESLEDLQRLVEGPAKFYRHYLMRGYELAAFQVALDFDFFSLVPSTGEISLDELASKAGLDVDRTGRIMRLLITHRFFKEMTPGLVSHNSFSIALRDEEFSSVVHYSLDEMLKAAVETSASLKTDPNHSDSLHCPFHTRHGVPIFNYYSKHPKEAARFAKAMAGWRRLENSVTELRDNFPWQSLNGTVVDIGGGSGHVSIILAQTFPQLSFQVQDQSEDMLAVGQNLLTDDVRGRVSFTKASFFEPQTYKGAAAYMIRQCTHNWADKDVVTMFKSVVPGLENSPPETPLLINDIILPEPGTVSRIWEREMRQADMVMLVSYGAKQRTRAEFESLLKEADTRYEIRKVHDNGALGVLVVHLRH</sequence>
<name>A0A9P7KP09_9HYPO</name>
<dbReference type="InterPro" id="IPR001077">
    <property type="entry name" value="COMT_C"/>
</dbReference>
<keyword evidence="2" id="KW-0808">Transferase</keyword>
<dbReference type="PANTHER" id="PTHR43712:SF12">
    <property type="entry name" value="STERIGMATOCYSTIN 8-O-METHYLTRANSFERASE"/>
    <property type="match status" value="1"/>
</dbReference>
<keyword evidence="3" id="KW-0949">S-adenosyl-L-methionine</keyword>
<dbReference type="Proteomes" id="UP000782241">
    <property type="component" value="Unassembled WGS sequence"/>
</dbReference>
<dbReference type="Pfam" id="PF00891">
    <property type="entry name" value="Methyltransf_2"/>
    <property type="match status" value="1"/>
</dbReference>
<dbReference type="SUPFAM" id="SSF46785">
    <property type="entry name" value="Winged helix' DNA-binding domain"/>
    <property type="match status" value="1"/>
</dbReference>
<evidence type="ECO:0000313" key="6">
    <source>
        <dbReference type="Proteomes" id="UP000782241"/>
    </source>
</evidence>
<organism evidence="5 6">
    <name type="scientific">Fusarium avenaceum</name>
    <dbReference type="NCBI Taxonomy" id="40199"/>
    <lineage>
        <taxon>Eukaryota</taxon>
        <taxon>Fungi</taxon>
        <taxon>Dikarya</taxon>
        <taxon>Ascomycota</taxon>
        <taxon>Pezizomycotina</taxon>
        <taxon>Sordariomycetes</taxon>
        <taxon>Hypocreomycetidae</taxon>
        <taxon>Hypocreales</taxon>
        <taxon>Nectriaceae</taxon>
        <taxon>Fusarium</taxon>
        <taxon>Fusarium tricinctum species complex</taxon>
    </lineage>
</organism>
<dbReference type="Gene3D" id="1.10.10.10">
    <property type="entry name" value="Winged helix-like DNA-binding domain superfamily/Winged helix DNA-binding domain"/>
    <property type="match status" value="1"/>
</dbReference>
<proteinExistence type="predicted"/>
<dbReference type="EMBL" id="JAGPUO010000017">
    <property type="protein sequence ID" value="KAG5657328.1"/>
    <property type="molecule type" value="Genomic_DNA"/>
</dbReference>
<dbReference type="PROSITE" id="PS51683">
    <property type="entry name" value="SAM_OMT_II"/>
    <property type="match status" value="1"/>
</dbReference>
<evidence type="ECO:0000256" key="1">
    <source>
        <dbReference type="ARBA" id="ARBA00022603"/>
    </source>
</evidence>
<dbReference type="Gene3D" id="3.40.50.150">
    <property type="entry name" value="Vaccinia Virus protein VP39"/>
    <property type="match status" value="1"/>
</dbReference>
<accession>A0A9P7KP09</accession>
<keyword evidence="6" id="KW-1185">Reference proteome</keyword>
<dbReference type="InterPro" id="IPR036390">
    <property type="entry name" value="WH_DNA-bd_sf"/>
</dbReference>
<dbReference type="InterPro" id="IPR029063">
    <property type="entry name" value="SAM-dependent_MTases_sf"/>
</dbReference>
<dbReference type="SUPFAM" id="SSF53335">
    <property type="entry name" value="S-adenosyl-L-methionine-dependent methyltransferases"/>
    <property type="match status" value="1"/>
</dbReference>
<evidence type="ECO:0000259" key="4">
    <source>
        <dbReference type="Pfam" id="PF00891"/>
    </source>
</evidence>
<protein>
    <recommendedName>
        <fullName evidence="4">O-methyltransferase C-terminal domain-containing protein</fullName>
    </recommendedName>
</protein>
<feature type="domain" description="O-methyltransferase C-terminal" evidence="4">
    <location>
        <begin position="191"/>
        <end position="396"/>
    </location>
</feature>
<evidence type="ECO:0000256" key="3">
    <source>
        <dbReference type="ARBA" id="ARBA00022691"/>
    </source>
</evidence>
<reference evidence="5" key="1">
    <citation type="submission" date="2021-04" db="EMBL/GenBank/DDBJ databases">
        <title>Draft genome of Fusarium avenaceum strain F156N33, isolated from an atmospheric sample in Virginia.</title>
        <authorList>
            <person name="Yang S."/>
            <person name="Vinatzer B.A."/>
            <person name="Coleman J."/>
        </authorList>
    </citation>
    <scope>NUCLEOTIDE SEQUENCE</scope>
    <source>
        <strain evidence="5">F156N33</strain>
    </source>
</reference>
<dbReference type="GO" id="GO:0008171">
    <property type="term" value="F:O-methyltransferase activity"/>
    <property type="evidence" value="ECO:0007669"/>
    <property type="project" value="InterPro"/>
</dbReference>
<dbReference type="PANTHER" id="PTHR43712">
    <property type="entry name" value="PUTATIVE (AFU_ORTHOLOGUE AFUA_4G14580)-RELATED"/>
    <property type="match status" value="1"/>
</dbReference>
<evidence type="ECO:0000256" key="2">
    <source>
        <dbReference type="ARBA" id="ARBA00022679"/>
    </source>
</evidence>
<dbReference type="GO" id="GO:0032259">
    <property type="term" value="P:methylation"/>
    <property type="evidence" value="ECO:0007669"/>
    <property type="project" value="UniProtKB-KW"/>
</dbReference>
<dbReference type="CDD" id="cd02440">
    <property type="entry name" value="AdoMet_MTases"/>
    <property type="match status" value="1"/>
</dbReference>
<keyword evidence="1" id="KW-0489">Methyltransferase</keyword>
<comment type="caution">
    <text evidence="5">The sequence shown here is derived from an EMBL/GenBank/DDBJ whole genome shotgun (WGS) entry which is preliminary data.</text>
</comment>
<dbReference type="InterPro" id="IPR016461">
    <property type="entry name" value="COMT-like"/>
</dbReference>
<evidence type="ECO:0000313" key="5">
    <source>
        <dbReference type="EMBL" id="KAG5657328.1"/>
    </source>
</evidence>
<gene>
    <name evidence="5" type="ORF">KAF25_005892</name>
</gene>
<dbReference type="AlphaFoldDB" id="A0A9P7KP09"/>
<dbReference type="InterPro" id="IPR036388">
    <property type="entry name" value="WH-like_DNA-bd_sf"/>
</dbReference>